<proteinExistence type="predicted"/>
<dbReference type="Pfam" id="PF02470">
    <property type="entry name" value="MlaD"/>
    <property type="match status" value="1"/>
</dbReference>
<feature type="domain" description="Mce/MlaD" evidence="2">
    <location>
        <begin position="66"/>
        <end position="139"/>
    </location>
</feature>
<feature type="domain" description="Mammalian cell entry C-terminal" evidence="3">
    <location>
        <begin position="145"/>
        <end position="317"/>
    </location>
</feature>
<dbReference type="EMBL" id="BFCH01000027">
    <property type="protein sequence ID" value="GBG40122.1"/>
    <property type="molecule type" value="Genomic_DNA"/>
</dbReference>
<dbReference type="PANTHER" id="PTHR33371">
    <property type="entry name" value="INTERMEMBRANE PHOSPHOLIPID TRANSPORT SYSTEM BINDING PROTEIN MLAD-RELATED"/>
    <property type="match status" value="1"/>
</dbReference>
<feature type="compositionally biased region" description="Polar residues" evidence="1">
    <location>
        <begin position="460"/>
        <end position="469"/>
    </location>
</feature>
<keyword evidence="5" id="KW-1185">Reference proteome</keyword>
<evidence type="ECO:0000259" key="2">
    <source>
        <dbReference type="Pfam" id="PF02470"/>
    </source>
</evidence>
<gene>
    <name evidence="4" type="primary">mce3D_2</name>
    <name evidence="4" type="ORF">MmonteBS_44940</name>
</gene>
<dbReference type="PANTHER" id="PTHR33371:SF4">
    <property type="entry name" value="INTERMEMBRANE PHOSPHOLIPID TRANSPORT SYSTEM BINDING PROTEIN MLAD"/>
    <property type="match status" value="1"/>
</dbReference>
<dbReference type="InterPro" id="IPR003399">
    <property type="entry name" value="Mce/MlaD"/>
</dbReference>
<feature type="region of interest" description="Disordered" evidence="1">
    <location>
        <begin position="411"/>
        <end position="479"/>
    </location>
</feature>
<name>A0ABQ0NT66_9MYCO</name>
<dbReference type="Pfam" id="PF11887">
    <property type="entry name" value="Mce4_CUP1"/>
    <property type="match status" value="1"/>
</dbReference>
<dbReference type="Proteomes" id="UP000245060">
    <property type="component" value="Unassembled WGS sequence"/>
</dbReference>
<evidence type="ECO:0000313" key="4">
    <source>
        <dbReference type="EMBL" id="GBG40122.1"/>
    </source>
</evidence>
<evidence type="ECO:0000313" key="5">
    <source>
        <dbReference type="Proteomes" id="UP000245060"/>
    </source>
</evidence>
<protein>
    <submittedName>
        <fullName evidence="4">Mce family protein Mce3D</fullName>
    </submittedName>
</protein>
<comment type="caution">
    <text evidence="4">The sequence shown here is derived from an EMBL/GenBank/DDBJ whole genome shotgun (WGS) entry which is preliminary data.</text>
</comment>
<dbReference type="InterPro" id="IPR024516">
    <property type="entry name" value="Mce_C"/>
</dbReference>
<organism evidence="4 5">
    <name type="scientific">Mycobacterium montefiorense</name>
    <dbReference type="NCBI Taxonomy" id="154654"/>
    <lineage>
        <taxon>Bacteria</taxon>
        <taxon>Bacillati</taxon>
        <taxon>Actinomycetota</taxon>
        <taxon>Actinomycetes</taxon>
        <taxon>Mycobacteriales</taxon>
        <taxon>Mycobacteriaceae</taxon>
        <taxon>Mycobacterium</taxon>
        <taxon>Mycobacterium simiae complex</taxon>
    </lineage>
</organism>
<dbReference type="InterPro" id="IPR052336">
    <property type="entry name" value="MlaD_Phospholipid_Transporter"/>
</dbReference>
<dbReference type="InterPro" id="IPR005693">
    <property type="entry name" value="Mce"/>
</dbReference>
<dbReference type="NCBIfam" id="TIGR00996">
    <property type="entry name" value="Mtu_fam_mce"/>
    <property type="match status" value="1"/>
</dbReference>
<sequence>MVAAAVTAALDAAGADHPAALAPRFRRAMTMSRDTVRKATAVSLVLTLAVASFLVGKKLWQDVERNTYSAYFTEANGLFVGDEIRILGVAVGVVDKIEPQPASSKVTFSVDKQYSVPADARAAILSPSLVTSRAIQLVPAYSGGPRLSPGASIPLNRTAVPVEWDDFRRQLEKLTDALQPTSPGGVNSVGEFVNSAADNLRGQGDTARDTVIKLSQAISALGDHADDIFSTVRNLQLLVSALYSSSDLLAAFNQNLASVTTVLTNSPNEIGSALKGLDGALTDVRDFLAENREAMGVTFDRLGSITTALNDSRGDIKQILHIAPTVFQNFLNIYQPAQSAMTGIIALNNFADIPQFICSSIEAASRARLARVSKLCLQYINPIIKNRIYNYIPAGINPFVGTQARPNEITYSEDSLRPGNPPPSDVPPLPGPPPPDAPPLPGQAGLADQPPPVEAPSPNAGMSSIQVLQNLMLPTGPPS</sequence>
<evidence type="ECO:0000259" key="3">
    <source>
        <dbReference type="Pfam" id="PF11887"/>
    </source>
</evidence>
<feature type="compositionally biased region" description="Pro residues" evidence="1">
    <location>
        <begin position="419"/>
        <end position="441"/>
    </location>
</feature>
<reference evidence="5" key="1">
    <citation type="submission" date="2018-04" db="EMBL/GenBank/DDBJ databases">
        <title>Draft genome sequence of Mycobacterium montefiorense isolated from Japanese black salamander.</title>
        <authorList>
            <person name="Fukano H."/>
            <person name="Yoshida M."/>
            <person name="Shimizu A."/>
            <person name="Iwao H."/>
            <person name="Kurata O."/>
            <person name="Katayama Y."/>
            <person name="Omatsu T."/>
            <person name="Mizutani T."/>
            <person name="Wada S."/>
            <person name="Hoshino Y."/>
        </authorList>
    </citation>
    <scope>NUCLEOTIDE SEQUENCE [LARGE SCALE GENOMIC DNA]</scope>
    <source>
        <strain evidence="5">BS</strain>
    </source>
</reference>
<accession>A0ABQ0NT66</accession>
<evidence type="ECO:0000256" key="1">
    <source>
        <dbReference type="SAM" id="MobiDB-lite"/>
    </source>
</evidence>